<proteinExistence type="predicted"/>
<organism evidence="1 2">
    <name type="scientific">Bacillus cereus (strain ATCC 10987 / NRS 248)</name>
    <dbReference type="NCBI Taxonomy" id="222523"/>
    <lineage>
        <taxon>Bacteria</taxon>
        <taxon>Bacillati</taxon>
        <taxon>Bacillota</taxon>
        <taxon>Bacilli</taxon>
        <taxon>Bacillales</taxon>
        <taxon>Bacillaceae</taxon>
        <taxon>Bacillus</taxon>
        <taxon>Bacillus cereus group</taxon>
    </lineage>
</organism>
<dbReference type="AlphaFoldDB" id="Q72ZT6"/>
<protein>
    <submittedName>
        <fullName evidence="1">Uncharacterized protein</fullName>
    </submittedName>
</protein>
<accession>Q72ZT6</accession>
<reference evidence="1 2" key="1">
    <citation type="journal article" date="2004" name="Nucleic Acids Res.">
        <title>The genome sequence of Bacillus cereus ATCC 10987 reveals metabolic adaptations and a large plasmid related to Bacillus anthracis pXO1.</title>
        <authorList>
            <person name="Rasko D.A."/>
            <person name="Ravel J."/>
            <person name="Okstad O.A."/>
            <person name="Helgason E."/>
            <person name="Cer R.Z."/>
            <person name="Jiang L."/>
            <person name="Shores K.A."/>
            <person name="Fouts D.E."/>
            <person name="Tourasse N.J."/>
            <person name="Angiuoli S.V."/>
            <person name="Kolonay J."/>
            <person name="Nelson W.C."/>
            <person name="Kolsto A.-B."/>
            <person name="Fraser C.M."/>
            <person name="Read T.D."/>
        </authorList>
    </citation>
    <scope>NUCLEOTIDE SEQUENCE [LARGE SCALE GENOMIC DNA]</scope>
    <source>
        <strain evidence="2">ATCC 10987 / NRS 248</strain>
    </source>
</reference>
<dbReference type="Proteomes" id="UP000002527">
    <property type="component" value="Chromosome"/>
</dbReference>
<evidence type="ECO:0000313" key="1">
    <source>
        <dbReference type="EMBL" id="AAS43482.1"/>
    </source>
</evidence>
<evidence type="ECO:0000313" key="2">
    <source>
        <dbReference type="Proteomes" id="UP000002527"/>
    </source>
</evidence>
<name>Q72ZT6_BACC1</name>
<dbReference type="KEGG" id="bca:BCE_4581"/>
<sequence>MDRSGKRESPIDWTCDWLDGLRRSYKKGRWRKDGEIK</sequence>
<dbReference type="EMBL" id="AE017194">
    <property type="protein sequence ID" value="AAS43482.1"/>
    <property type="molecule type" value="Genomic_DNA"/>
</dbReference>
<dbReference type="HOGENOM" id="CLU_3339599_0_0_9"/>
<gene>
    <name evidence="1" type="ordered locus">BCE_4581</name>
</gene>